<name>A0A847SDA9_9NEIS</name>
<comment type="similarity">
    <text evidence="2">Belongs to the LemA family.</text>
</comment>
<dbReference type="Pfam" id="PF04011">
    <property type="entry name" value="LemA"/>
    <property type="match status" value="1"/>
</dbReference>
<dbReference type="Proteomes" id="UP000587991">
    <property type="component" value="Unassembled WGS sequence"/>
</dbReference>
<sequence length="179" mass="20307">MRIRAMRGVALALLLSLGLAGCGFGELRSQHAATERAWRDVVEQDQRWLAVLPKLLQFCQGKGSMAPALVQLQAYLGRVPNADKAKGLLDDAVAFQQYQALKQALHGTVLQLGQQVQQQSPDLLIDPHYRDWMWQARQMQQEQQMAWQHYRSEADQFNQTADHFPKSWSATLLGLSKRP</sequence>
<keyword evidence="4" id="KW-1133">Transmembrane helix</keyword>
<keyword evidence="5" id="KW-0472">Membrane</keyword>
<evidence type="ECO:0008006" key="8">
    <source>
        <dbReference type="Google" id="ProtNLM"/>
    </source>
</evidence>
<keyword evidence="3" id="KW-0812">Transmembrane</keyword>
<dbReference type="AlphaFoldDB" id="A0A847SDA9"/>
<proteinExistence type="inferred from homology"/>
<dbReference type="Gene3D" id="1.20.1440.20">
    <property type="entry name" value="LemA-like domain"/>
    <property type="match status" value="1"/>
</dbReference>
<evidence type="ECO:0000256" key="4">
    <source>
        <dbReference type="ARBA" id="ARBA00022989"/>
    </source>
</evidence>
<dbReference type="GO" id="GO:0016020">
    <property type="term" value="C:membrane"/>
    <property type="evidence" value="ECO:0007669"/>
    <property type="project" value="UniProtKB-SubCell"/>
</dbReference>
<evidence type="ECO:0000256" key="3">
    <source>
        <dbReference type="ARBA" id="ARBA00022692"/>
    </source>
</evidence>
<evidence type="ECO:0000256" key="1">
    <source>
        <dbReference type="ARBA" id="ARBA00004167"/>
    </source>
</evidence>
<dbReference type="InterPro" id="IPR023353">
    <property type="entry name" value="LemA-like_dom_sf"/>
</dbReference>
<evidence type="ECO:0000256" key="5">
    <source>
        <dbReference type="ARBA" id="ARBA00023136"/>
    </source>
</evidence>
<dbReference type="SUPFAM" id="SSF140478">
    <property type="entry name" value="LemA-like"/>
    <property type="match status" value="1"/>
</dbReference>
<gene>
    <name evidence="6" type="ORF">HF682_16790</name>
</gene>
<organism evidence="6 7">
    <name type="scientific">Leeia aquatica</name>
    <dbReference type="NCBI Taxonomy" id="2725557"/>
    <lineage>
        <taxon>Bacteria</taxon>
        <taxon>Pseudomonadati</taxon>
        <taxon>Pseudomonadota</taxon>
        <taxon>Betaproteobacteria</taxon>
        <taxon>Neisseriales</taxon>
        <taxon>Leeiaceae</taxon>
        <taxon>Leeia</taxon>
    </lineage>
</organism>
<accession>A0A847SDA9</accession>
<dbReference type="PROSITE" id="PS51257">
    <property type="entry name" value="PROKAR_LIPOPROTEIN"/>
    <property type="match status" value="1"/>
</dbReference>
<protein>
    <recommendedName>
        <fullName evidence="8">Lipoprotein</fullName>
    </recommendedName>
</protein>
<keyword evidence="7" id="KW-1185">Reference proteome</keyword>
<evidence type="ECO:0000313" key="7">
    <source>
        <dbReference type="Proteomes" id="UP000587991"/>
    </source>
</evidence>
<dbReference type="InterPro" id="IPR007156">
    <property type="entry name" value="MamQ_LemA"/>
</dbReference>
<comment type="caution">
    <text evidence="6">The sequence shown here is derived from an EMBL/GenBank/DDBJ whole genome shotgun (WGS) entry which is preliminary data.</text>
</comment>
<comment type="subcellular location">
    <subcellularLocation>
        <location evidence="1">Membrane</location>
        <topology evidence="1">Single-pass membrane protein</topology>
    </subcellularLocation>
</comment>
<evidence type="ECO:0000313" key="6">
    <source>
        <dbReference type="EMBL" id="NLR76827.1"/>
    </source>
</evidence>
<evidence type="ECO:0000256" key="2">
    <source>
        <dbReference type="ARBA" id="ARBA00008854"/>
    </source>
</evidence>
<dbReference type="EMBL" id="JABAIM010000005">
    <property type="protein sequence ID" value="NLR76827.1"/>
    <property type="molecule type" value="Genomic_DNA"/>
</dbReference>
<reference evidence="6 7" key="1">
    <citation type="submission" date="2020-04" db="EMBL/GenBank/DDBJ databases">
        <title>Draft genome of Leeia sp. IMCC25680.</title>
        <authorList>
            <person name="Song J."/>
            <person name="Cho J.-C."/>
        </authorList>
    </citation>
    <scope>NUCLEOTIDE SEQUENCE [LARGE SCALE GENOMIC DNA]</scope>
    <source>
        <strain evidence="6 7">IMCC25680</strain>
    </source>
</reference>
<dbReference type="RefSeq" id="WP_168878501.1">
    <property type="nucleotide sequence ID" value="NZ_JABAIM010000005.1"/>
</dbReference>